<proteinExistence type="predicted"/>
<accession>A0AAV5G4H4</accession>
<gene>
    <name evidence="1" type="ORF">CAT723_00170</name>
</gene>
<evidence type="ECO:0000313" key="2">
    <source>
        <dbReference type="Proteomes" id="UP001054925"/>
    </source>
</evidence>
<evidence type="ECO:0000313" key="1">
    <source>
        <dbReference type="EMBL" id="GJN41538.1"/>
    </source>
</evidence>
<organism evidence="1 2">
    <name type="scientific">Corynebacterium ammoniagenes</name>
    <name type="common">Brevibacterium ammoniagenes</name>
    <dbReference type="NCBI Taxonomy" id="1697"/>
    <lineage>
        <taxon>Bacteria</taxon>
        <taxon>Bacillati</taxon>
        <taxon>Actinomycetota</taxon>
        <taxon>Actinomycetes</taxon>
        <taxon>Mycobacteriales</taxon>
        <taxon>Corynebacteriaceae</taxon>
        <taxon>Corynebacterium</taxon>
    </lineage>
</organism>
<dbReference type="Proteomes" id="UP001054925">
    <property type="component" value="Unassembled WGS sequence"/>
</dbReference>
<comment type="caution">
    <text evidence="1">The sequence shown here is derived from an EMBL/GenBank/DDBJ whole genome shotgun (WGS) entry which is preliminary data.</text>
</comment>
<protein>
    <submittedName>
        <fullName evidence="1">Uncharacterized protein</fullName>
    </submittedName>
</protein>
<reference evidence="1" key="1">
    <citation type="submission" date="2021-12" db="EMBL/GenBank/DDBJ databases">
        <title>Draft genome sequence of Corynebacterium ammoniagenes strain T-723.</title>
        <authorList>
            <person name="Matsuzawa M."/>
            <person name="Hiratani M."/>
            <person name="Abe I."/>
            <person name="Tsuji Y."/>
            <person name="Nakamura J."/>
        </authorList>
    </citation>
    <scope>NUCLEOTIDE SEQUENCE</scope>
    <source>
        <strain evidence="1">T-723</strain>
    </source>
</reference>
<dbReference type="EMBL" id="BQKK01000001">
    <property type="protein sequence ID" value="GJN41538.1"/>
    <property type="molecule type" value="Genomic_DNA"/>
</dbReference>
<name>A0AAV5G4H4_CORAM</name>
<dbReference type="AlphaFoldDB" id="A0AAV5G4H4"/>
<sequence length="70" mass="7338">MGSNPWVSSRGALLDCALSSHKTPTTALGTGVFSLSGAETPYPLPEEDASCRHLKPKRGSTIMPSGPNRI</sequence>